<protein>
    <submittedName>
        <fullName evidence="4">Uncharacterized protein</fullName>
    </submittedName>
</protein>
<accession>A0A4S4F303</accession>
<gene>
    <name evidence="4" type="ORF">TEA_025960</name>
</gene>
<dbReference type="PANTHER" id="PTHR31928:SF12">
    <property type="entry name" value="DUF3741 DOMAIN-CONTAINING PROTEIN"/>
    <property type="match status" value="1"/>
</dbReference>
<dbReference type="AlphaFoldDB" id="A0A4S4F303"/>
<dbReference type="EMBL" id="SDRB02000242">
    <property type="protein sequence ID" value="THG23622.1"/>
    <property type="molecule type" value="Genomic_DNA"/>
</dbReference>
<evidence type="ECO:0000259" key="2">
    <source>
        <dbReference type="Pfam" id="PF06075"/>
    </source>
</evidence>
<evidence type="ECO:0000313" key="4">
    <source>
        <dbReference type="EMBL" id="THG23622.1"/>
    </source>
</evidence>
<feature type="region of interest" description="Disordered" evidence="1">
    <location>
        <begin position="309"/>
        <end position="334"/>
    </location>
</feature>
<proteinExistence type="predicted"/>
<feature type="region of interest" description="Disordered" evidence="1">
    <location>
        <begin position="204"/>
        <end position="239"/>
    </location>
</feature>
<dbReference type="Pfam" id="PF06075">
    <property type="entry name" value="DUF936"/>
    <property type="match status" value="1"/>
</dbReference>
<feature type="domain" description="DUF6857" evidence="3">
    <location>
        <begin position="359"/>
        <end position="684"/>
    </location>
</feature>
<dbReference type="InterPro" id="IPR010341">
    <property type="entry name" value="DUF936_pln"/>
</dbReference>
<dbReference type="PANTHER" id="PTHR31928">
    <property type="entry name" value="EXPRESSED PROTEIN"/>
    <property type="match status" value="1"/>
</dbReference>
<dbReference type="InterPro" id="IPR049172">
    <property type="entry name" value="DUF6857_pln"/>
</dbReference>
<feature type="compositionally biased region" description="Polar residues" evidence="1">
    <location>
        <begin position="325"/>
        <end position="334"/>
    </location>
</feature>
<sequence>MASLKSGVLTKLLEDMNVDDEKGLEDVRKPVLLQIRSIIPVLEEGDFWPNKGFYLKVSDLSHAMYASLPREQDEMILSNILQLGQFIYVQKLEAAYPVPLLRGVMPVPGRRPCDGTPEDILPVTNLVKFLEASHTESIKDKGVIFEKKTLICGLSDSESLLEKSTDGEEKMNCRMLRSLSASKARSSEQRRGLNYITKGCDDDKRSSDDLGGFQRIEPSSFHNDTTDSDSPKSCVSSTQISKRRSWNSTELLDVKKIFDSSVARQGTRPRARSRSACVSVSESSVLFLHCVTLMENSILVSPIRSMRYDSSDDNSTSTTRRRVMGSTTKSFKSTNRSKTIAPKINCEETSHPEAMCCAVSDRKEAESIISWDSLPSSLAKLGKDMVRNKDVAVLAAVEALQEACAAEKLIKCLRFHLSLLTHFSPRFSSTYSEFQSYKGDDPQPFIDKFFDLQDDLAQTRQIVQSLTNISPLKTSDTDINSMGSVKEVLNLAVERKKNATSWIKSAMAFDLSPCLSSLRSTSTTESPNTAKKSVTASQVTKPKMACIVRKLRKNCEFAVGLTSEKDNPLEWARGSTLCRAADLANALQDESRRSFMGYVEKFLAEVESKTSSIDSDSKIAGMMYQIKRVNDWLDAVNKETSCETNGSKEGSPTLEDYEMEACGRVRSKIYKVLLKHVERTAMALENINAAGQD</sequence>
<dbReference type="Pfam" id="PF21647">
    <property type="entry name" value="DUF6857"/>
    <property type="match status" value="1"/>
</dbReference>
<evidence type="ECO:0000313" key="5">
    <source>
        <dbReference type="Proteomes" id="UP000306102"/>
    </source>
</evidence>
<comment type="caution">
    <text evidence="4">The sequence shown here is derived from an EMBL/GenBank/DDBJ whole genome shotgun (WGS) entry which is preliminary data.</text>
</comment>
<organism evidence="4 5">
    <name type="scientific">Camellia sinensis var. sinensis</name>
    <name type="common">China tea</name>
    <dbReference type="NCBI Taxonomy" id="542762"/>
    <lineage>
        <taxon>Eukaryota</taxon>
        <taxon>Viridiplantae</taxon>
        <taxon>Streptophyta</taxon>
        <taxon>Embryophyta</taxon>
        <taxon>Tracheophyta</taxon>
        <taxon>Spermatophyta</taxon>
        <taxon>Magnoliopsida</taxon>
        <taxon>eudicotyledons</taxon>
        <taxon>Gunneridae</taxon>
        <taxon>Pentapetalae</taxon>
        <taxon>asterids</taxon>
        <taxon>Ericales</taxon>
        <taxon>Theaceae</taxon>
        <taxon>Camellia</taxon>
    </lineage>
</organism>
<name>A0A4S4F303_CAMSN</name>
<reference evidence="4 5" key="1">
    <citation type="journal article" date="2018" name="Proc. Natl. Acad. Sci. U.S.A.">
        <title>Draft genome sequence of Camellia sinensis var. sinensis provides insights into the evolution of the tea genome and tea quality.</title>
        <authorList>
            <person name="Wei C."/>
            <person name="Yang H."/>
            <person name="Wang S."/>
            <person name="Zhao J."/>
            <person name="Liu C."/>
            <person name="Gao L."/>
            <person name="Xia E."/>
            <person name="Lu Y."/>
            <person name="Tai Y."/>
            <person name="She G."/>
            <person name="Sun J."/>
            <person name="Cao H."/>
            <person name="Tong W."/>
            <person name="Gao Q."/>
            <person name="Li Y."/>
            <person name="Deng W."/>
            <person name="Jiang X."/>
            <person name="Wang W."/>
            <person name="Chen Q."/>
            <person name="Zhang S."/>
            <person name="Li H."/>
            <person name="Wu J."/>
            <person name="Wang P."/>
            <person name="Li P."/>
            <person name="Shi C."/>
            <person name="Zheng F."/>
            <person name="Jian J."/>
            <person name="Huang B."/>
            <person name="Shan D."/>
            <person name="Shi M."/>
            <person name="Fang C."/>
            <person name="Yue Y."/>
            <person name="Li F."/>
            <person name="Li D."/>
            <person name="Wei S."/>
            <person name="Han B."/>
            <person name="Jiang C."/>
            <person name="Yin Y."/>
            <person name="Xia T."/>
            <person name="Zhang Z."/>
            <person name="Bennetzen J.L."/>
            <person name="Zhao S."/>
            <person name="Wan X."/>
        </authorList>
    </citation>
    <scope>NUCLEOTIDE SEQUENCE [LARGE SCALE GENOMIC DNA]</scope>
    <source>
        <strain evidence="5">cv. Shuchazao</strain>
        <tissue evidence="4">Leaf</tissue>
    </source>
</reference>
<dbReference type="Proteomes" id="UP000306102">
    <property type="component" value="Unassembled WGS sequence"/>
</dbReference>
<evidence type="ECO:0000259" key="3">
    <source>
        <dbReference type="Pfam" id="PF21647"/>
    </source>
</evidence>
<dbReference type="STRING" id="542762.A0A4S4F303"/>
<feature type="domain" description="DUF936" evidence="2">
    <location>
        <begin position="4"/>
        <end position="121"/>
    </location>
</feature>
<dbReference type="InterPro" id="IPR048297">
    <property type="entry name" value="DUF936_dom_pln"/>
</dbReference>
<keyword evidence="5" id="KW-1185">Reference proteome</keyword>
<evidence type="ECO:0000256" key="1">
    <source>
        <dbReference type="SAM" id="MobiDB-lite"/>
    </source>
</evidence>